<protein>
    <submittedName>
        <fullName evidence="2">Uncharacterized protein</fullName>
    </submittedName>
</protein>
<dbReference type="InterPro" id="IPR052115">
    <property type="entry name" value="NEXT_complex_subunit_ZCCHC8"/>
</dbReference>
<accession>A0AAP0NP58</accession>
<dbReference type="Proteomes" id="UP001420932">
    <property type="component" value="Unassembled WGS sequence"/>
</dbReference>
<dbReference type="GO" id="GO:0003723">
    <property type="term" value="F:RNA binding"/>
    <property type="evidence" value="ECO:0007669"/>
    <property type="project" value="TreeGrafter"/>
</dbReference>
<evidence type="ECO:0000313" key="3">
    <source>
        <dbReference type="Proteomes" id="UP001420932"/>
    </source>
</evidence>
<evidence type="ECO:0000313" key="2">
    <source>
        <dbReference type="EMBL" id="KAK9114682.1"/>
    </source>
</evidence>
<name>A0AAP0NP58_9MAGN</name>
<dbReference type="AlphaFoldDB" id="A0AAP0NP58"/>
<reference evidence="2 3" key="1">
    <citation type="submission" date="2024-01" db="EMBL/GenBank/DDBJ databases">
        <title>Genome assemblies of Stephania.</title>
        <authorList>
            <person name="Yang L."/>
        </authorList>
    </citation>
    <scope>NUCLEOTIDE SEQUENCE [LARGE SCALE GENOMIC DNA]</scope>
    <source>
        <strain evidence="2">YNDBR</strain>
        <tissue evidence="2">Leaf</tissue>
    </source>
</reference>
<comment type="caution">
    <text evidence="2">The sequence shown here is derived from an EMBL/GenBank/DDBJ whole genome shotgun (WGS) entry which is preliminary data.</text>
</comment>
<keyword evidence="3" id="KW-1185">Reference proteome</keyword>
<organism evidence="2 3">
    <name type="scientific">Stephania yunnanensis</name>
    <dbReference type="NCBI Taxonomy" id="152371"/>
    <lineage>
        <taxon>Eukaryota</taxon>
        <taxon>Viridiplantae</taxon>
        <taxon>Streptophyta</taxon>
        <taxon>Embryophyta</taxon>
        <taxon>Tracheophyta</taxon>
        <taxon>Spermatophyta</taxon>
        <taxon>Magnoliopsida</taxon>
        <taxon>Ranunculales</taxon>
        <taxon>Menispermaceae</taxon>
        <taxon>Menispermoideae</taxon>
        <taxon>Cissampelideae</taxon>
        <taxon>Stephania</taxon>
    </lineage>
</organism>
<gene>
    <name evidence="2" type="ORF">Syun_021479</name>
</gene>
<evidence type="ECO:0000256" key="1">
    <source>
        <dbReference type="SAM" id="SignalP"/>
    </source>
</evidence>
<keyword evidence="1" id="KW-0732">Signal</keyword>
<feature type="chain" id="PRO_5043017128" evidence="1">
    <location>
        <begin position="21"/>
        <end position="198"/>
    </location>
</feature>
<proteinExistence type="predicted"/>
<feature type="signal peptide" evidence="1">
    <location>
        <begin position="1"/>
        <end position="20"/>
    </location>
</feature>
<dbReference type="GO" id="GO:0071013">
    <property type="term" value="C:catalytic step 2 spliceosome"/>
    <property type="evidence" value="ECO:0007669"/>
    <property type="project" value="TreeGrafter"/>
</dbReference>
<dbReference type="EMBL" id="JBBNAF010000009">
    <property type="protein sequence ID" value="KAK9114682.1"/>
    <property type="molecule type" value="Genomic_DNA"/>
</dbReference>
<dbReference type="PANTHER" id="PTHR13316">
    <property type="entry name" value="ZINC FINGER, CCHC DOMAIN CONTAINING 8"/>
    <property type="match status" value="1"/>
</dbReference>
<dbReference type="PANTHER" id="PTHR13316:SF0">
    <property type="entry name" value="ZINC FINGER CCHC DOMAIN-CONTAINING PROTEIN 8"/>
    <property type="match status" value="1"/>
</dbReference>
<sequence length="198" mass="22355">MDGLAVFLIHFLLFLFRASKKKLEEVLQQWSECHAQQKISTNDTNETLESGEQTCFPALHFGKQKVSAVSFWVDNQTRKEQDKFIPLEEDAVPLYDRGFVLGLTSADDLNNPEGEKLLSVVNKRRITWDLKPPNNLDQTYDVRHKKKSLKVSMSLTSVSSTETSSTSSELHFTRSGWDVSLSLSPLFSVLSSRIGALC</sequence>